<dbReference type="GeneID" id="18916223"/>
<dbReference type="InParanoid" id="K5W0N4"/>
<sequence length="102" mass="11337">MALSLNSCYVVALVYTSGRGAEVGVDLKKRSVLTPIGLRIAIPRIVQLDVRYDCLDILIIISRACSWDADQVVSRGKNLKAYIYATSPRGIFTYNFTPEKPQ</sequence>
<evidence type="ECO:0000313" key="1">
    <source>
        <dbReference type="EMBL" id="EKM57373.1"/>
    </source>
</evidence>
<name>K5W0N4_PHACS</name>
<dbReference type="KEGG" id="pco:PHACADRAFT_255095"/>
<accession>K5W0N4</accession>
<proteinExistence type="predicted"/>
<protein>
    <submittedName>
        <fullName evidence="1">Uncharacterized protein</fullName>
    </submittedName>
</protein>
<keyword evidence="2" id="KW-1185">Reference proteome</keyword>
<reference evidence="1 2" key="1">
    <citation type="journal article" date="2012" name="BMC Genomics">
        <title>Comparative genomics of the white-rot fungi, Phanerochaete carnosa and P. chrysosporium, to elucidate the genetic basis of the distinct wood types they colonize.</title>
        <authorList>
            <person name="Suzuki H."/>
            <person name="MacDonald J."/>
            <person name="Syed K."/>
            <person name="Salamov A."/>
            <person name="Hori C."/>
            <person name="Aerts A."/>
            <person name="Henrissat B."/>
            <person name="Wiebenga A."/>
            <person name="vanKuyk P.A."/>
            <person name="Barry K."/>
            <person name="Lindquist E."/>
            <person name="LaButti K."/>
            <person name="Lapidus A."/>
            <person name="Lucas S."/>
            <person name="Coutinho P."/>
            <person name="Gong Y."/>
            <person name="Samejima M."/>
            <person name="Mahadevan R."/>
            <person name="Abou-Zaid M."/>
            <person name="de Vries R.P."/>
            <person name="Igarashi K."/>
            <person name="Yadav J.S."/>
            <person name="Grigoriev I.V."/>
            <person name="Master E.R."/>
        </authorList>
    </citation>
    <scope>NUCLEOTIDE SEQUENCE [LARGE SCALE GENOMIC DNA]</scope>
    <source>
        <strain evidence="1 2">HHB-10118-sp</strain>
    </source>
</reference>
<evidence type="ECO:0000313" key="2">
    <source>
        <dbReference type="Proteomes" id="UP000008370"/>
    </source>
</evidence>
<dbReference type="Proteomes" id="UP000008370">
    <property type="component" value="Unassembled WGS sequence"/>
</dbReference>
<dbReference type="EMBL" id="JH930471">
    <property type="protein sequence ID" value="EKM57373.1"/>
    <property type="molecule type" value="Genomic_DNA"/>
</dbReference>
<dbReference type="AlphaFoldDB" id="K5W0N4"/>
<dbReference type="RefSeq" id="XP_007395184.1">
    <property type="nucleotide sequence ID" value="XM_007395122.1"/>
</dbReference>
<gene>
    <name evidence="1" type="ORF">PHACADRAFT_255095</name>
</gene>
<organism evidence="1 2">
    <name type="scientific">Phanerochaete carnosa (strain HHB-10118-sp)</name>
    <name type="common">White-rot fungus</name>
    <name type="synonym">Peniophora carnosa</name>
    <dbReference type="NCBI Taxonomy" id="650164"/>
    <lineage>
        <taxon>Eukaryota</taxon>
        <taxon>Fungi</taxon>
        <taxon>Dikarya</taxon>
        <taxon>Basidiomycota</taxon>
        <taxon>Agaricomycotina</taxon>
        <taxon>Agaricomycetes</taxon>
        <taxon>Polyporales</taxon>
        <taxon>Phanerochaetaceae</taxon>
        <taxon>Phanerochaete</taxon>
    </lineage>
</organism>
<dbReference type="HOGENOM" id="CLU_2278439_0_0_1"/>